<feature type="region of interest" description="Disordered" evidence="1">
    <location>
        <begin position="42"/>
        <end position="61"/>
    </location>
</feature>
<dbReference type="AlphaFoldDB" id="E9GZD6"/>
<sequence>MELKEKELKNELENHNVTNEYLLDQLHQVKSLESKLALDIGNSSPPLRLPSPIPSTSKGMQVLQTPTLPKVKIARKASNSTDDDFFEILSSPPLIHSSAKKRLSLPKENQSNTPTSNRVTRLYTRSAKNLRKN</sequence>
<dbReference type="HOGENOM" id="CLU_1908802_0_0_1"/>
<evidence type="ECO:0000313" key="2">
    <source>
        <dbReference type="EMBL" id="EFX75179.1"/>
    </source>
</evidence>
<reference evidence="2 3" key="1">
    <citation type="journal article" date="2011" name="Science">
        <title>The ecoresponsive genome of Daphnia pulex.</title>
        <authorList>
            <person name="Colbourne J.K."/>
            <person name="Pfrender M.E."/>
            <person name="Gilbert D."/>
            <person name="Thomas W.K."/>
            <person name="Tucker A."/>
            <person name="Oakley T.H."/>
            <person name="Tokishita S."/>
            <person name="Aerts A."/>
            <person name="Arnold G.J."/>
            <person name="Basu M.K."/>
            <person name="Bauer D.J."/>
            <person name="Caceres C.E."/>
            <person name="Carmel L."/>
            <person name="Casola C."/>
            <person name="Choi J.H."/>
            <person name="Detter J.C."/>
            <person name="Dong Q."/>
            <person name="Dusheyko S."/>
            <person name="Eads B.D."/>
            <person name="Frohlich T."/>
            <person name="Geiler-Samerotte K.A."/>
            <person name="Gerlach D."/>
            <person name="Hatcher P."/>
            <person name="Jogdeo S."/>
            <person name="Krijgsveld J."/>
            <person name="Kriventseva E.V."/>
            <person name="Kultz D."/>
            <person name="Laforsch C."/>
            <person name="Lindquist E."/>
            <person name="Lopez J."/>
            <person name="Manak J.R."/>
            <person name="Muller J."/>
            <person name="Pangilinan J."/>
            <person name="Patwardhan R.P."/>
            <person name="Pitluck S."/>
            <person name="Pritham E.J."/>
            <person name="Rechtsteiner A."/>
            <person name="Rho M."/>
            <person name="Rogozin I.B."/>
            <person name="Sakarya O."/>
            <person name="Salamov A."/>
            <person name="Schaack S."/>
            <person name="Shapiro H."/>
            <person name="Shiga Y."/>
            <person name="Skalitzky C."/>
            <person name="Smith Z."/>
            <person name="Souvorov A."/>
            <person name="Sung W."/>
            <person name="Tang Z."/>
            <person name="Tsuchiya D."/>
            <person name="Tu H."/>
            <person name="Vos H."/>
            <person name="Wang M."/>
            <person name="Wolf Y.I."/>
            <person name="Yamagata H."/>
            <person name="Yamada T."/>
            <person name="Ye Y."/>
            <person name="Shaw J.R."/>
            <person name="Andrews J."/>
            <person name="Crease T.J."/>
            <person name="Tang H."/>
            <person name="Lucas S.M."/>
            <person name="Robertson H.M."/>
            <person name="Bork P."/>
            <person name="Koonin E.V."/>
            <person name="Zdobnov E.M."/>
            <person name="Grigoriev I.V."/>
            <person name="Lynch M."/>
            <person name="Boore J.L."/>
        </authorList>
    </citation>
    <scope>NUCLEOTIDE SEQUENCE [LARGE SCALE GENOMIC DNA]</scope>
</reference>
<dbReference type="EMBL" id="GL732577">
    <property type="protein sequence ID" value="EFX75179.1"/>
    <property type="molecule type" value="Genomic_DNA"/>
</dbReference>
<evidence type="ECO:0000256" key="1">
    <source>
        <dbReference type="SAM" id="MobiDB-lite"/>
    </source>
</evidence>
<accession>E9GZD6</accession>
<dbReference type="Proteomes" id="UP000000305">
    <property type="component" value="Unassembled WGS sequence"/>
</dbReference>
<dbReference type="KEGG" id="dpx:DAPPUDRAFT_108175"/>
<keyword evidence="3" id="KW-1185">Reference proteome</keyword>
<dbReference type="InParanoid" id="E9GZD6"/>
<organism evidence="2 3">
    <name type="scientific">Daphnia pulex</name>
    <name type="common">Water flea</name>
    <dbReference type="NCBI Taxonomy" id="6669"/>
    <lineage>
        <taxon>Eukaryota</taxon>
        <taxon>Metazoa</taxon>
        <taxon>Ecdysozoa</taxon>
        <taxon>Arthropoda</taxon>
        <taxon>Crustacea</taxon>
        <taxon>Branchiopoda</taxon>
        <taxon>Diplostraca</taxon>
        <taxon>Cladocera</taxon>
        <taxon>Anomopoda</taxon>
        <taxon>Daphniidae</taxon>
        <taxon>Daphnia</taxon>
    </lineage>
</organism>
<protein>
    <submittedName>
        <fullName evidence="2">Uncharacterized protein</fullName>
    </submittedName>
</protein>
<feature type="compositionally biased region" description="Polar residues" evidence="1">
    <location>
        <begin position="107"/>
        <end position="119"/>
    </location>
</feature>
<name>E9GZD6_DAPPU</name>
<feature type="region of interest" description="Disordered" evidence="1">
    <location>
        <begin position="97"/>
        <end position="133"/>
    </location>
</feature>
<proteinExistence type="predicted"/>
<evidence type="ECO:0000313" key="3">
    <source>
        <dbReference type="Proteomes" id="UP000000305"/>
    </source>
</evidence>
<gene>
    <name evidence="2" type="ORF">DAPPUDRAFT_108175</name>
</gene>